<dbReference type="HOGENOM" id="CLU_939788_0_0_14"/>
<dbReference type="PATRIC" id="fig|1276229.3.peg.59"/>
<keyword evidence="1" id="KW-0472">Membrane</keyword>
<feature type="transmembrane region" description="Helical" evidence="1">
    <location>
        <begin position="7"/>
        <end position="25"/>
    </location>
</feature>
<evidence type="ECO:0000313" key="3">
    <source>
        <dbReference type="Proteomes" id="UP000013963"/>
    </source>
</evidence>
<gene>
    <name evidence="2" type="ORF">SSYRP_v1c00600</name>
</gene>
<proteinExistence type="predicted"/>
<sequence length="299" mass="36281">MRKKIRFIISIYLFLLLFLTLLNFINLNVKYINNTEDKKVHLNSKNLDLFFGKNNIFNYKNGFFFKNLLNNSSEIDDHFLYNSRYLINMLIYQIIIKKIESNFHFNSNEYLIKIKSNDFLNKNISFNYNQSYKIKFAFCILSKDKNNNLLYKNENLILIFTQTYLYSKQEWINNFIDYQINFNVTKNENINYFREIFEDSLTPENKYDYTLNNLENIRENLSIFLTNLYANNILNNKSYWLYNDYKIKANVEYYKYLGKIIGKNNFSEFLKEYLSLTFHFLDNPSIKVNINFIILVKLV</sequence>
<accession>R4UK65</accession>
<organism evidence="2 3">
    <name type="scientific">Spiroplasma syrphidicola EA-1</name>
    <dbReference type="NCBI Taxonomy" id="1276229"/>
    <lineage>
        <taxon>Bacteria</taxon>
        <taxon>Bacillati</taxon>
        <taxon>Mycoplasmatota</taxon>
        <taxon>Mollicutes</taxon>
        <taxon>Entomoplasmatales</taxon>
        <taxon>Spiroplasmataceae</taxon>
        <taxon>Spiroplasma</taxon>
    </lineage>
</organism>
<dbReference type="AlphaFoldDB" id="R4UK65"/>
<evidence type="ECO:0000256" key="1">
    <source>
        <dbReference type="SAM" id="Phobius"/>
    </source>
</evidence>
<evidence type="ECO:0000313" key="2">
    <source>
        <dbReference type="EMBL" id="AGM25656.1"/>
    </source>
</evidence>
<dbReference type="STRING" id="1276229.SSYRP_v1c00600"/>
<keyword evidence="1" id="KW-0812">Transmembrane</keyword>
<keyword evidence="1" id="KW-1133">Transmembrane helix</keyword>
<protein>
    <submittedName>
        <fullName evidence="2">Uncharacterized protein</fullName>
    </submittedName>
</protein>
<reference evidence="2 3" key="1">
    <citation type="journal article" date="2013" name="Genome Biol. Evol.">
        <title>Complete genomes of two dipteran-associated spiroplasmas provided insights into the origin, dynamics, and impacts of viral invasion in spiroplasma.</title>
        <authorList>
            <person name="Ku C."/>
            <person name="Lo W.S."/>
            <person name="Chen L.L."/>
            <person name="Kuo C.H."/>
        </authorList>
    </citation>
    <scope>NUCLEOTIDE SEQUENCE [LARGE SCALE GENOMIC DNA]</scope>
    <source>
        <strain evidence="2">EA-1</strain>
    </source>
</reference>
<dbReference type="KEGG" id="ssyr:SSYRP_v1c00600"/>
<dbReference type="Proteomes" id="UP000013963">
    <property type="component" value="Chromosome"/>
</dbReference>
<name>R4UK65_9MOLU</name>
<dbReference type="EMBL" id="CP005078">
    <property type="protein sequence ID" value="AGM25656.1"/>
    <property type="molecule type" value="Genomic_DNA"/>
</dbReference>
<keyword evidence="3" id="KW-1185">Reference proteome</keyword>